<dbReference type="Pfam" id="PF02397">
    <property type="entry name" value="Bac_transf"/>
    <property type="match status" value="1"/>
</dbReference>
<keyword evidence="5" id="KW-1185">Reference proteome</keyword>
<proteinExistence type="inferred from homology"/>
<keyword evidence="2" id="KW-0812">Transmembrane</keyword>
<evidence type="ECO:0000256" key="1">
    <source>
        <dbReference type="ARBA" id="ARBA00006464"/>
    </source>
</evidence>
<comment type="caution">
    <text evidence="4">The sequence shown here is derived from an EMBL/GenBank/DDBJ whole genome shotgun (WGS) entry which is preliminary data.</text>
</comment>
<feature type="domain" description="Bacterial sugar transferase" evidence="3">
    <location>
        <begin position="66"/>
        <end position="250"/>
    </location>
</feature>
<sequence>MKGGPAVDRFSVRAAAEPRSFQPTAAAASVQVMPSRSEGHANVIPIGAAGRTLPLPEPRFYERAGKRVFDIAFSLTFLTLVGSWLYPLVGLAIRLDSAGPVFFRQRRVGLEGKTFVCWKFRTMEHRPDAGFVQASKGDSRITRVGNLLRRTNLDEVPQFINVLLGNMSVIGPRPHVAELDAMFRDLIPAYDQRTAVKPGVSGLAQVSGCRGETRRVREMNHRIRFDLFYCRNVSFWLDLKLIVLTVMRALQGDKKAY</sequence>
<evidence type="ECO:0000256" key="2">
    <source>
        <dbReference type="SAM" id="Phobius"/>
    </source>
</evidence>
<evidence type="ECO:0000313" key="4">
    <source>
        <dbReference type="EMBL" id="NKF21884.1"/>
    </source>
</evidence>
<protein>
    <submittedName>
        <fullName evidence="4">Sugar transferase</fullName>
    </submittedName>
</protein>
<reference evidence="4" key="1">
    <citation type="submission" date="2020-03" db="EMBL/GenBank/DDBJ databases">
        <title>Solimonas marina sp. nov., isolated from deep seawater of the Pacific Ocean.</title>
        <authorList>
            <person name="Liu X."/>
            <person name="Lai Q."/>
            <person name="Sun F."/>
            <person name="Gai Y."/>
            <person name="Li G."/>
            <person name="Shao Z."/>
        </authorList>
    </citation>
    <scope>NUCLEOTIDE SEQUENCE</scope>
    <source>
        <strain evidence="4">C16B3</strain>
    </source>
</reference>
<keyword evidence="2" id="KW-0472">Membrane</keyword>
<keyword evidence="4" id="KW-0808">Transferase</keyword>
<dbReference type="EMBL" id="JAAVXB010000002">
    <property type="protein sequence ID" value="NKF21884.1"/>
    <property type="molecule type" value="Genomic_DNA"/>
</dbReference>
<dbReference type="Proteomes" id="UP000653472">
    <property type="component" value="Unassembled WGS sequence"/>
</dbReference>
<feature type="transmembrane region" description="Helical" evidence="2">
    <location>
        <begin position="68"/>
        <end position="86"/>
    </location>
</feature>
<comment type="similarity">
    <text evidence="1">Belongs to the bacterial sugar transferase family.</text>
</comment>
<name>A0A969W8J9_9GAMM</name>
<dbReference type="PANTHER" id="PTHR30576:SF0">
    <property type="entry name" value="UNDECAPRENYL-PHOSPHATE N-ACETYLGALACTOSAMINYL 1-PHOSPHATE TRANSFERASE-RELATED"/>
    <property type="match status" value="1"/>
</dbReference>
<evidence type="ECO:0000259" key="3">
    <source>
        <dbReference type="Pfam" id="PF02397"/>
    </source>
</evidence>
<organism evidence="4 5">
    <name type="scientific">Solimonas marina</name>
    <dbReference type="NCBI Taxonomy" id="2714601"/>
    <lineage>
        <taxon>Bacteria</taxon>
        <taxon>Pseudomonadati</taxon>
        <taxon>Pseudomonadota</taxon>
        <taxon>Gammaproteobacteria</taxon>
        <taxon>Nevskiales</taxon>
        <taxon>Nevskiaceae</taxon>
        <taxon>Solimonas</taxon>
    </lineage>
</organism>
<dbReference type="InterPro" id="IPR003362">
    <property type="entry name" value="Bact_transf"/>
</dbReference>
<dbReference type="RefSeq" id="WP_168147106.1">
    <property type="nucleotide sequence ID" value="NZ_JAAVXB010000002.1"/>
</dbReference>
<dbReference type="AlphaFoldDB" id="A0A969W8J9"/>
<evidence type="ECO:0000313" key="5">
    <source>
        <dbReference type="Proteomes" id="UP000653472"/>
    </source>
</evidence>
<dbReference type="PANTHER" id="PTHR30576">
    <property type="entry name" value="COLANIC BIOSYNTHESIS UDP-GLUCOSE LIPID CARRIER TRANSFERASE"/>
    <property type="match status" value="1"/>
</dbReference>
<dbReference type="GO" id="GO:0016780">
    <property type="term" value="F:phosphotransferase activity, for other substituted phosphate groups"/>
    <property type="evidence" value="ECO:0007669"/>
    <property type="project" value="TreeGrafter"/>
</dbReference>
<gene>
    <name evidence="4" type="ORF">G7Y82_06105</name>
</gene>
<keyword evidence="2" id="KW-1133">Transmembrane helix</keyword>
<accession>A0A969W8J9</accession>